<dbReference type="CDD" id="cd06583">
    <property type="entry name" value="PGRP"/>
    <property type="match status" value="1"/>
</dbReference>
<dbReference type="PROSITE" id="PS51257">
    <property type="entry name" value="PROKAR_LIPOPROTEIN"/>
    <property type="match status" value="1"/>
</dbReference>
<evidence type="ECO:0000256" key="1">
    <source>
        <dbReference type="ARBA" id="ARBA00001561"/>
    </source>
</evidence>
<feature type="domain" description="N-acetylmuramoyl-L-alanine amidase" evidence="8">
    <location>
        <begin position="37"/>
        <end position="184"/>
    </location>
</feature>
<organism evidence="9 10">
    <name type="scientific">Pseudomonas chlororaphis</name>
    <dbReference type="NCBI Taxonomy" id="587753"/>
    <lineage>
        <taxon>Bacteria</taxon>
        <taxon>Pseudomonadati</taxon>
        <taxon>Pseudomonadota</taxon>
        <taxon>Gammaproteobacteria</taxon>
        <taxon>Pseudomonadales</taxon>
        <taxon>Pseudomonadaceae</taxon>
        <taxon>Pseudomonas</taxon>
    </lineage>
</organism>
<accession>A0A1Q8ES33</accession>
<dbReference type="InterPro" id="IPR002477">
    <property type="entry name" value="Peptidoglycan-bd-like"/>
</dbReference>
<dbReference type="SMART" id="SM00644">
    <property type="entry name" value="Ami_2"/>
    <property type="match status" value="1"/>
</dbReference>
<evidence type="ECO:0000313" key="10">
    <source>
        <dbReference type="Proteomes" id="UP000185578"/>
    </source>
</evidence>
<evidence type="ECO:0000256" key="2">
    <source>
        <dbReference type="ARBA" id="ARBA00007553"/>
    </source>
</evidence>
<evidence type="ECO:0000256" key="4">
    <source>
        <dbReference type="ARBA" id="ARBA00017922"/>
    </source>
</evidence>
<dbReference type="GO" id="GO:0019867">
    <property type="term" value="C:outer membrane"/>
    <property type="evidence" value="ECO:0007669"/>
    <property type="project" value="TreeGrafter"/>
</dbReference>
<dbReference type="EMBL" id="MSCT01000009">
    <property type="protein sequence ID" value="OLF54601.1"/>
    <property type="molecule type" value="Genomic_DNA"/>
</dbReference>
<evidence type="ECO:0000256" key="6">
    <source>
        <dbReference type="ARBA" id="ARBA00022801"/>
    </source>
</evidence>
<dbReference type="EC" id="3.5.1.28" evidence="3"/>
<dbReference type="InterPro" id="IPR036365">
    <property type="entry name" value="PGBD-like_sf"/>
</dbReference>
<dbReference type="InterPro" id="IPR051206">
    <property type="entry name" value="NAMLAA_amidase_2"/>
</dbReference>
<keyword evidence="7" id="KW-0961">Cell wall biogenesis/degradation</keyword>
<dbReference type="InterPro" id="IPR036505">
    <property type="entry name" value="Amidase/PGRP_sf"/>
</dbReference>
<dbReference type="GO" id="GO:0071555">
    <property type="term" value="P:cell wall organization"/>
    <property type="evidence" value="ECO:0007669"/>
    <property type="project" value="UniProtKB-KW"/>
</dbReference>
<dbReference type="Pfam" id="PF01510">
    <property type="entry name" value="Amidase_2"/>
    <property type="match status" value="1"/>
</dbReference>
<dbReference type="Gene3D" id="1.10.101.10">
    <property type="entry name" value="PGBD-like superfamily/PGBD"/>
    <property type="match status" value="1"/>
</dbReference>
<dbReference type="Proteomes" id="UP000185578">
    <property type="component" value="Unassembled WGS sequence"/>
</dbReference>
<dbReference type="Pfam" id="PF08139">
    <property type="entry name" value="LPAM_1"/>
    <property type="match status" value="1"/>
</dbReference>
<comment type="caution">
    <text evidence="9">The sequence shown here is derived from an EMBL/GenBank/DDBJ whole genome shotgun (WGS) entry which is preliminary data.</text>
</comment>
<dbReference type="SUPFAM" id="SSF47090">
    <property type="entry name" value="PGBD-like"/>
    <property type="match status" value="1"/>
</dbReference>
<evidence type="ECO:0000313" key="9">
    <source>
        <dbReference type="EMBL" id="OLF54601.1"/>
    </source>
</evidence>
<dbReference type="OrthoDB" id="9794842at2"/>
<evidence type="ECO:0000256" key="3">
    <source>
        <dbReference type="ARBA" id="ARBA00011901"/>
    </source>
</evidence>
<evidence type="ECO:0000256" key="7">
    <source>
        <dbReference type="ARBA" id="ARBA00023316"/>
    </source>
</evidence>
<dbReference type="GO" id="GO:0009254">
    <property type="term" value="P:peptidoglycan turnover"/>
    <property type="evidence" value="ECO:0007669"/>
    <property type="project" value="TreeGrafter"/>
</dbReference>
<reference evidence="9 10" key="1">
    <citation type="submission" date="2016-12" db="EMBL/GenBank/DDBJ databases">
        <authorList>
            <person name="Song W.-J."/>
            <person name="Kurnit D.M."/>
        </authorList>
    </citation>
    <scope>NUCLEOTIDE SEQUENCE [LARGE SCALE GENOMIC DNA]</scope>
    <source>
        <strain evidence="9 10">PCL1601</strain>
    </source>
</reference>
<dbReference type="Pfam" id="PF01471">
    <property type="entry name" value="PG_binding_1"/>
    <property type="match status" value="1"/>
</dbReference>
<dbReference type="SUPFAM" id="SSF55846">
    <property type="entry name" value="N-acetylmuramoyl-L-alanine amidase-like"/>
    <property type="match status" value="1"/>
</dbReference>
<evidence type="ECO:0000256" key="5">
    <source>
        <dbReference type="ARBA" id="ARBA00022729"/>
    </source>
</evidence>
<dbReference type="Gene3D" id="3.40.80.10">
    <property type="entry name" value="Peptidoglycan recognition protein-like"/>
    <property type="match status" value="1"/>
</dbReference>
<keyword evidence="6" id="KW-0378">Hydrolase</keyword>
<comment type="similarity">
    <text evidence="2">Belongs to the N-acetylmuramoyl-L-alanine amidase 2 family.</text>
</comment>
<dbReference type="PANTHER" id="PTHR30417:SF1">
    <property type="entry name" value="N-ACETYLMURAMOYL-L-ALANINE AMIDASE AMID"/>
    <property type="match status" value="1"/>
</dbReference>
<evidence type="ECO:0000259" key="8">
    <source>
        <dbReference type="SMART" id="SM00644"/>
    </source>
</evidence>
<dbReference type="GO" id="GO:0009253">
    <property type="term" value="P:peptidoglycan catabolic process"/>
    <property type="evidence" value="ECO:0007669"/>
    <property type="project" value="InterPro"/>
</dbReference>
<keyword evidence="5" id="KW-0732">Signal</keyword>
<dbReference type="FunFam" id="3.40.80.10:FF:000003">
    <property type="entry name" value="N-acetylmuramoyl-L-alanine amidase"/>
    <property type="match status" value="1"/>
</dbReference>
<dbReference type="RefSeq" id="WP_075119222.1">
    <property type="nucleotide sequence ID" value="NZ_MSCT01000009.1"/>
</dbReference>
<protein>
    <recommendedName>
        <fullName evidence="4">Type IV secretion system putative lipoprotein virB7</fullName>
        <ecNumber evidence="3">3.5.1.28</ecNumber>
    </recommendedName>
</protein>
<dbReference type="InterPro" id="IPR036366">
    <property type="entry name" value="PGBDSf"/>
</dbReference>
<dbReference type="PANTHER" id="PTHR30417">
    <property type="entry name" value="N-ACETYLMURAMOYL-L-ALANINE AMIDASE AMID"/>
    <property type="match status" value="1"/>
</dbReference>
<dbReference type="AlphaFoldDB" id="A0A1Q8ES33"/>
<name>A0A1Q8ES33_9PSED</name>
<dbReference type="GO" id="GO:0008745">
    <property type="term" value="F:N-acetylmuramoyl-L-alanine amidase activity"/>
    <property type="evidence" value="ECO:0007669"/>
    <property type="project" value="UniProtKB-EC"/>
</dbReference>
<sequence length="293" mass="32547">MKKYTVGLGLLLALAGCSSTKDTHNATLTEKNGYVLSKGERSVAKNNRIRFLVLHYTALDQQQSLEVLTQSDLVSANYLIADQPQSHKGLPIALQLVDDHDRAWHAGVSQWKNRSNLNDTSLGIEIVNAGWDKDTGKLLGEPYNERQIELLISLSRDLIEKYDIQPTDVVGHSDIAPGRKIDPGPFFPWQRLAEAGIGAWPDEQLTNDYLARFELAPPTMLQVAKALEVYGYGYLDEQMDDVVRAFQMRFHPQSVTGVVDIKTAAILFSLVDKYYGKQKAVDILLPPNVAAVG</sequence>
<gene>
    <name evidence="9" type="ORF">BTN82_11405</name>
</gene>
<dbReference type="InterPro" id="IPR002502">
    <property type="entry name" value="Amidase_domain"/>
</dbReference>
<comment type="catalytic activity">
    <reaction evidence="1">
        <text>Hydrolyzes the link between N-acetylmuramoyl residues and L-amino acid residues in certain cell-wall glycopeptides.</text>
        <dbReference type="EC" id="3.5.1.28"/>
    </reaction>
</comment>
<proteinExistence type="inferred from homology"/>
<dbReference type="InterPro" id="IPR012640">
    <property type="entry name" value="Membr_lipoprot_lipid_attach_CS"/>
</dbReference>